<protein>
    <recommendedName>
        <fullName evidence="6">Phosphoglyceromutase</fullName>
    </recommendedName>
</protein>
<sequence length="767" mass="79485">MVLRSARQTILVAVALLAVLAGVCAPARAGTGGAARAGKPMAEGGGKGPVVVVGFSGVSWTDVTRKAAPHLYEFGEKAAVSNIVVRTVHETACPVEGWTALGAGQRTIDDGCRLPTVAGKAPARWARLKEANSSSSYKAKIGALGEALQGHSALAVGPGAALALAKPNGRLVGGYAALAPLPVSGEDGDVGGAARAYARSDADVTMIDLGAVRYPGSELSENHPVEAPGIAQRLREYFTPEGAAPEAVRQQISYIDARFGLLVKQIRKKTPNATVLVANVADAESSRPHLGYFAAAGPRMGGPALATSDSTRQPGLVQVTDIMPTLVGWLGAGPQARGNAIGSAITTAKASDGEANIARLDAEHTRAQVTRSLSGSFYVLLAALSAAILLMWARRNSYRWTETNERFFLQLSALTAALPVSTLLVNLIPWWRMSNPLVSLLMGVVLIAAVLALIALHGKSPFAPFAVIGGVTVATLALDVLLDGIWHGYPLQLAALLGMQPLVGWRFYGFSNNAVAMFVAGLVLVLAWHSSRAARKKSVAVILGAGALAVLLDGSAKFGADFGGPPVIVVGLGVLATMVAGKRLTWLRFGAVLASAVAVSFVFALFDYLQPAPKRSHLGKFVGSFFDGGGLAIVWRKVTQIFGGNALFIPVALAIVAAICAVAWLLAKRGRFARFRIEDEIVRRSVVSLVSALVVAALLNDSGVTMPAVGLIVAAPLWFVATLRRGEGATAGQGDAAVQEGAAAAQEEASVTQESAAQEAGRTATPR</sequence>
<dbReference type="EMBL" id="LVZK01000001">
    <property type="protein sequence ID" value="OAP86158.1"/>
    <property type="molecule type" value="Genomic_DNA"/>
</dbReference>
<feature type="transmembrane region" description="Helical" evidence="2">
    <location>
        <begin position="437"/>
        <end position="456"/>
    </location>
</feature>
<evidence type="ECO:0000256" key="1">
    <source>
        <dbReference type="SAM" id="MobiDB-lite"/>
    </source>
</evidence>
<gene>
    <name evidence="4" type="ORF">A4H34_03005</name>
</gene>
<dbReference type="STRING" id="1823756.A4H34_03005"/>
<feature type="transmembrane region" description="Helical" evidence="2">
    <location>
        <begin position="647"/>
        <end position="667"/>
    </location>
</feature>
<dbReference type="SUPFAM" id="SSF53649">
    <property type="entry name" value="Alkaline phosphatase-like"/>
    <property type="match status" value="1"/>
</dbReference>
<comment type="caution">
    <text evidence="4">The sequence shown here is derived from an EMBL/GenBank/DDBJ whole genome shotgun (WGS) entry which is preliminary data.</text>
</comment>
<proteinExistence type="predicted"/>
<evidence type="ECO:0000313" key="5">
    <source>
        <dbReference type="Proteomes" id="UP000078368"/>
    </source>
</evidence>
<feature type="signal peptide" evidence="3">
    <location>
        <begin position="1"/>
        <end position="29"/>
    </location>
</feature>
<feature type="chain" id="PRO_5008098996" description="Phosphoglyceromutase" evidence="3">
    <location>
        <begin position="30"/>
        <end position="767"/>
    </location>
</feature>
<feature type="transmembrane region" description="Helical" evidence="2">
    <location>
        <begin position="586"/>
        <end position="606"/>
    </location>
</feature>
<accession>A0A179B380</accession>
<feature type="transmembrane region" description="Helical" evidence="2">
    <location>
        <begin position="375"/>
        <end position="395"/>
    </location>
</feature>
<dbReference type="RefSeq" id="WP_064231028.1">
    <property type="nucleotide sequence ID" value="NZ_LVZK01000001.1"/>
</dbReference>
<evidence type="ECO:0000313" key="4">
    <source>
        <dbReference type="EMBL" id="OAP86158.1"/>
    </source>
</evidence>
<name>A0A179B380_9ACTO</name>
<keyword evidence="2" id="KW-0812">Transmembrane</keyword>
<evidence type="ECO:0008006" key="6">
    <source>
        <dbReference type="Google" id="ProtNLM"/>
    </source>
</evidence>
<dbReference type="AlphaFoldDB" id="A0A179B380"/>
<feature type="transmembrane region" description="Helical" evidence="2">
    <location>
        <begin position="681"/>
        <end position="699"/>
    </location>
</feature>
<feature type="transmembrane region" description="Helical" evidence="2">
    <location>
        <begin position="507"/>
        <end position="527"/>
    </location>
</feature>
<keyword evidence="2" id="KW-1133">Transmembrane helix</keyword>
<dbReference type="Proteomes" id="UP000078368">
    <property type="component" value="Unassembled WGS sequence"/>
</dbReference>
<feature type="region of interest" description="Disordered" evidence="1">
    <location>
        <begin position="748"/>
        <end position="767"/>
    </location>
</feature>
<reference evidence="4 5" key="1">
    <citation type="submission" date="2016-04" db="EMBL/GenBank/DDBJ databases">
        <title>Peptidophaga gingivicola gen. nov., sp. nov., isolated from human subgingival plaque.</title>
        <authorList>
            <person name="Beall C.J."/>
            <person name="Mokrzan E.M."/>
            <person name="Griffen A.L."/>
            <person name="Leys E.J."/>
        </authorList>
    </citation>
    <scope>NUCLEOTIDE SEQUENCE [LARGE SCALE GENOMIC DNA]</scope>
    <source>
        <strain evidence="4 5">BA112</strain>
    </source>
</reference>
<organism evidence="4 5">
    <name type="scientific">Peptidiphaga gingivicola</name>
    <dbReference type="NCBI Taxonomy" id="2741497"/>
    <lineage>
        <taxon>Bacteria</taxon>
        <taxon>Bacillati</taxon>
        <taxon>Actinomycetota</taxon>
        <taxon>Actinomycetes</taxon>
        <taxon>Actinomycetales</taxon>
        <taxon>Actinomycetaceae</taxon>
        <taxon>Peptidiphaga</taxon>
    </lineage>
</organism>
<keyword evidence="5" id="KW-1185">Reference proteome</keyword>
<feature type="transmembrane region" description="Helical" evidence="2">
    <location>
        <begin position="539"/>
        <end position="556"/>
    </location>
</feature>
<feature type="transmembrane region" description="Helical" evidence="2">
    <location>
        <begin position="705"/>
        <end position="723"/>
    </location>
</feature>
<feature type="transmembrane region" description="Helical" evidence="2">
    <location>
        <begin position="407"/>
        <end position="431"/>
    </location>
</feature>
<feature type="compositionally biased region" description="Low complexity" evidence="1">
    <location>
        <begin position="748"/>
        <end position="760"/>
    </location>
</feature>
<dbReference type="OrthoDB" id="3264110at2"/>
<keyword evidence="2" id="KW-0472">Membrane</keyword>
<evidence type="ECO:0000256" key="3">
    <source>
        <dbReference type="SAM" id="SignalP"/>
    </source>
</evidence>
<keyword evidence="3" id="KW-0732">Signal</keyword>
<evidence type="ECO:0000256" key="2">
    <source>
        <dbReference type="SAM" id="Phobius"/>
    </source>
</evidence>
<dbReference type="InterPro" id="IPR017850">
    <property type="entry name" value="Alkaline_phosphatase_core_sf"/>
</dbReference>